<dbReference type="OrthoDB" id="3066193at2759"/>
<feature type="compositionally biased region" description="Basic and acidic residues" evidence="1">
    <location>
        <begin position="131"/>
        <end position="148"/>
    </location>
</feature>
<feature type="region of interest" description="Disordered" evidence="1">
    <location>
        <begin position="491"/>
        <end position="537"/>
    </location>
</feature>
<dbReference type="AlphaFoldDB" id="A0A4Y7SL21"/>
<feature type="compositionally biased region" description="Basic residues" evidence="1">
    <location>
        <begin position="1"/>
        <end position="12"/>
    </location>
</feature>
<evidence type="ECO:0000313" key="3">
    <source>
        <dbReference type="Proteomes" id="UP000298030"/>
    </source>
</evidence>
<evidence type="ECO:0000256" key="1">
    <source>
        <dbReference type="SAM" id="MobiDB-lite"/>
    </source>
</evidence>
<feature type="compositionally biased region" description="Basic residues" evidence="1">
    <location>
        <begin position="105"/>
        <end position="114"/>
    </location>
</feature>
<dbReference type="Proteomes" id="UP000298030">
    <property type="component" value="Unassembled WGS sequence"/>
</dbReference>
<reference evidence="2 3" key="1">
    <citation type="journal article" date="2019" name="Nat. Ecol. Evol.">
        <title>Megaphylogeny resolves global patterns of mushroom evolution.</title>
        <authorList>
            <person name="Varga T."/>
            <person name="Krizsan K."/>
            <person name="Foldi C."/>
            <person name="Dima B."/>
            <person name="Sanchez-Garcia M."/>
            <person name="Sanchez-Ramirez S."/>
            <person name="Szollosi G.J."/>
            <person name="Szarkandi J.G."/>
            <person name="Papp V."/>
            <person name="Albert L."/>
            <person name="Andreopoulos W."/>
            <person name="Angelini C."/>
            <person name="Antonin V."/>
            <person name="Barry K.W."/>
            <person name="Bougher N.L."/>
            <person name="Buchanan P."/>
            <person name="Buyck B."/>
            <person name="Bense V."/>
            <person name="Catcheside P."/>
            <person name="Chovatia M."/>
            <person name="Cooper J."/>
            <person name="Damon W."/>
            <person name="Desjardin D."/>
            <person name="Finy P."/>
            <person name="Geml J."/>
            <person name="Haridas S."/>
            <person name="Hughes K."/>
            <person name="Justo A."/>
            <person name="Karasinski D."/>
            <person name="Kautmanova I."/>
            <person name="Kiss B."/>
            <person name="Kocsube S."/>
            <person name="Kotiranta H."/>
            <person name="LaButti K.M."/>
            <person name="Lechner B.E."/>
            <person name="Liimatainen K."/>
            <person name="Lipzen A."/>
            <person name="Lukacs Z."/>
            <person name="Mihaltcheva S."/>
            <person name="Morgado L.N."/>
            <person name="Niskanen T."/>
            <person name="Noordeloos M.E."/>
            <person name="Ohm R.A."/>
            <person name="Ortiz-Santana B."/>
            <person name="Ovrebo C."/>
            <person name="Racz N."/>
            <person name="Riley R."/>
            <person name="Savchenko A."/>
            <person name="Shiryaev A."/>
            <person name="Soop K."/>
            <person name="Spirin V."/>
            <person name="Szebenyi C."/>
            <person name="Tomsovsky M."/>
            <person name="Tulloss R.E."/>
            <person name="Uehling J."/>
            <person name="Grigoriev I.V."/>
            <person name="Vagvolgyi C."/>
            <person name="Papp T."/>
            <person name="Martin F.M."/>
            <person name="Miettinen O."/>
            <person name="Hibbett D.S."/>
            <person name="Nagy L.G."/>
        </authorList>
    </citation>
    <scope>NUCLEOTIDE SEQUENCE [LARGE SCALE GENOMIC DNA]</scope>
    <source>
        <strain evidence="2 3">FP101781</strain>
    </source>
</reference>
<comment type="caution">
    <text evidence="2">The sequence shown here is derived from an EMBL/GenBank/DDBJ whole genome shotgun (WGS) entry which is preliminary data.</text>
</comment>
<feature type="region of interest" description="Disordered" evidence="1">
    <location>
        <begin position="100"/>
        <end position="148"/>
    </location>
</feature>
<proteinExistence type="predicted"/>
<name>A0A4Y7SL21_COPMI</name>
<feature type="compositionally biased region" description="Low complexity" evidence="1">
    <location>
        <begin position="520"/>
        <end position="531"/>
    </location>
</feature>
<gene>
    <name evidence="2" type="ORF">FA13DRAFT_1716063</name>
</gene>
<feature type="region of interest" description="Disordered" evidence="1">
    <location>
        <begin position="1"/>
        <end position="67"/>
    </location>
</feature>
<organism evidence="2 3">
    <name type="scientific">Coprinellus micaceus</name>
    <name type="common">Glistening ink-cap mushroom</name>
    <name type="synonym">Coprinus micaceus</name>
    <dbReference type="NCBI Taxonomy" id="71717"/>
    <lineage>
        <taxon>Eukaryota</taxon>
        <taxon>Fungi</taxon>
        <taxon>Dikarya</taxon>
        <taxon>Basidiomycota</taxon>
        <taxon>Agaricomycotina</taxon>
        <taxon>Agaricomycetes</taxon>
        <taxon>Agaricomycetidae</taxon>
        <taxon>Agaricales</taxon>
        <taxon>Agaricineae</taxon>
        <taxon>Psathyrellaceae</taxon>
        <taxon>Coprinellus</taxon>
    </lineage>
</organism>
<keyword evidence="3" id="KW-1185">Reference proteome</keyword>
<protein>
    <submittedName>
        <fullName evidence="2">Uncharacterized protein</fullName>
    </submittedName>
</protein>
<dbReference type="EMBL" id="QPFP01000091">
    <property type="protein sequence ID" value="TEB22462.1"/>
    <property type="molecule type" value="Genomic_DNA"/>
</dbReference>
<evidence type="ECO:0000313" key="2">
    <source>
        <dbReference type="EMBL" id="TEB22462.1"/>
    </source>
</evidence>
<accession>A0A4Y7SL21</accession>
<sequence>MPTINHNRHRTRPPQPAIPDNGEDFTNAVDAVPVSDDEDIPSVAAIQSSNSSCTGLSAASTSATSDSLYHQELLRLEQRRVAELLKQLKAKEMELAKAVNEAKQAKSRKSKKKTTGAACGSTDASSPGDAVEQRKSDSERPSTGDSDRDKVFITVGKQFSLHELFQDHAWYMKPLPDERYVPASPIRYTDTAALVQCTIYEIYQLMPPAYHPYLEESPICRDLIIYGANDYTRDIIYRLRNVTAPKIFNTHNVSEYYHFKRDRSEVTQFRSLVVWPDRRRSLFCPVHFPGGVYNLDVVFKRYELALMVRSTIFGNTAIDPTALDDPNWIPHDSNGKSWGLKSVFPGILAMVGILAVFIHNVDIKLEPVGARSGFPYLEAFTAYKRYFIEGLNKGGETAARIRNLIAWYNAIVFPRVELKQTAKPSNPDYENELASAYAAACTISDSEEPVVAGETAPSGTNVMMEQASETLEDEQQAVPVITTQDPAAMSVVLQQEPPLSTQGVPPDPEAEVAPGRSGRQRPTTTATTRQQPSRKRK</sequence>
<feature type="compositionally biased region" description="Low complexity" evidence="1">
    <location>
        <begin position="51"/>
        <end position="67"/>
    </location>
</feature>